<accession>A0A139HM46</accession>
<gene>
    <name evidence="1" type="ORF">AC578_1545</name>
</gene>
<dbReference type="EMBL" id="LFZN01000030">
    <property type="protein sequence ID" value="KXT03486.1"/>
    <property type="molecule type" value="Genomic_DNA"/>
</dbReference>
<comment type="caution">
    <text evidence="1">The sequence shown here is derived from an EMBL/GenBank/DDBJ whole genome shotgun (WGS) entry which is preliminary data.</text>
</comment>
<proteinExistence type="predicted"/>
<dbReference type="AlphaFoldDB" id="A0A139HM46"/>
<reference evidence="1 2" key="1">
    <citation type="submission" date="2015-07" db="EMBL/GenBank/DDBJ databases">
        <title>Comparative genomics of the Sigatoka disease complex on banana suggests a link between parallel evolutionary changes in Pseudocercospora fijiensis and Pseudocercospora eumusae and increased virulence on the banana host.</title>
        <authorList>
            <person name="Chang T.-C."/>
            <person name="Salvucci A."/>
            <person name="Crous P.W."/>
            <person name="Stergiopoulos I."/>
        </authorList>
    </citation>
    <scope>NUCLEOTIDE SEQUENCE [LARGE SCALE GENOMIC DNA]</scope>
    <source>
        <strain evidence="1 2">CBS 114824</strain>
    </source>
</reference>
<keyword evidence="2" id="KW-1185">Reference proteome</keyword>
<evidence type="ECO:0000313" key="2">
    <source>
        <dbReference type="Proteomes" id="UP000070133"/>
    </source>
</evidence>
<sequence length="420" mass="47901">MLRSWRAPPRDAWSLDSNFPSPPSHFYFYSTSHMASICNRCALRLQRASSIAQITSRRAFTQSVFRSKQLPSFIETPNEELNNILATLRTKHFLPKYLHKSERRLIESPKNKQYLEENPQTTQIGGEEIELEWIDVAKRPSEVPLCKKAFQIIFNSKDNSWENLPRLLRAIAETNPKGKGTTPLTRPELERIVRKAVEQSKLSVVLRCLQPNAGTGISLKGPRLVEALIVGVRQTALRSNWEENHVAIALERFQELMSLFEREEHGGGKYLRPGDARRRPEVLGTLLELAAVYTYKHGGGEDTNGVVKTYADRLLSILEADPQRYNADEFITIKGGTGYENHQLRYMSFMLSVPIYHGLLLAEKVLGDSLPRSGSAKMIISQYQTRLESLASTIESRKNSYERHAYEVEALEAWNKCIRD</sequence>
<dbReference type="Proteomes" id="UP000070133">
    <property type="component" value="Unassembled WGS sequence"/>
</dbReference>
<evidence type="ECO:0000313" key="1">
    <source>
        <dbReference type="EMBL" id="KXT03486.1"/>
    </source>
</evidence>
<protein>
    <submittedName>
        <fullName evidence="1">Uncharacterized protein</fullName>
    </submittedName>
</protein>
<dbReference type="OrthoDB" id="5405126at2759"/>
<organism evidence="1 2">
    <name type="scientific">Pseudocercospora eumusae</name>
    <dbReference type="NCBI Taxonomy" id="321146"/>
    <lineage>
        <taxon>Eukaryota</taxon>
        <taxon>Fungi</taxon>
        <taxon>Dikarya</taxon>
        <taxon>Ascomycota</taxon>
        <taxon>Pezizomycotina</taxon>
        <taxon>Dothideomycetes</taxon>
        <taxon>Dothideomycetidae</taxon>
        <taxon>Mycosphaerellales</taxon>
        <taxon>Mycosphaerellaceae</taxon>
        <taxon>Pseudocercospora</taxon>
    </lineage>
</organism>
<name>A0A139HM46_9PEZI</name>